<evidence type="ECO:0000313" key="2">
    <source>
        <dbReference type="EMBL" id="PBK59615.1"/>
    </source>
</evidence>
<sequence length="686" mass="75946">MTVPSSPAPSKTEGRRWRHHKRVGIFEGVRAGTLGTLSATMMASRWEIGDIIFSSTLENGGGETMALIGVVVERGWGGFRRDRVRIDGRGVGDDSAVVGENALSQTGVTRRWRDSGWPLSEGEGLFLGGWGRDDWRGIGNDDGVQGGNGIVQHVGKETMVPVGVVFKRGFMGEVSATAAMLLGEMESVVVPVTLEKEGVEKIMLLWAGLGGASAMMGLRRETECVVVSGALKNGGGETTAPIEAKNEWEDGRETKNRVLNGLARLKDGEKSNFMPQMMVFTCSHHFTTRNDATEKLAAETSGRMSGQRSEAFFSDYHDEIQTFSLNNDPRPLHTRYELYGNYDATLTEIIWKYGLLAPSSLHPPVLEGSGYDGSVLFLPAIPVSTLTPPPKYPDPPLPKNQLTHTRRMASDGLVFHAPRFRGCWRRWCQPFSHNTPPSSPTTRSSDQNSPPTEKNPFMLNGYSGWPRLPYTAVFEGAGDDGTNVFHPRRRYHRRRPDQRPGPHPPQKNPHPRSTATQNVAIVSSPPFSRVPETMVPTVSPRRRSCHRSPTQRSLSRIPLPTVNDHIDWRHRLYTPVFPHDVADAPTNDPGPIPPKKPSSSLNGHTEWGHRLVTPVFEGAGDDGAHRFPPRWCSHRRRPAQPSRPDPYQKNPPSLVDDLVQCRRLYTPIFEGAGDDGAVNLSLQRRH</sequence>
<protein>
    <submittedName>
        <fullName evidence="2">Uncharacterized protein</fullName>
    </submittedName>
</protein>
<feature type="region of interest" description="Disordered" evidence="1">
    <location>
        <begin position="476"/>
        <end position="515"/>
    </location>
</feature>
<feature type="region of interest" description="Disordered" evidence="1">
    <location>
        <begin position="434"/>
        <end position="461"/>
    </location>
</feature>
<evidence type="ECO:0000313" key="3">
    <source>
        <dbReference type="Proteomes" id="UP000218334"/>
    </source>
</evidence>
<dbReference type="EMBL" id="KZ293500">
    <property type="protein sequence ID" value="PBK59615.1"/>
    <property type="molecule type" value="Genomic_DNA"/>
</dbReference>
<accession>A0A2H3AL76</accession>
<feature type="region of interest" description="Disordered" evidence="1">
    <location>
        <begin position="527"/>
        <end position="555"/>
    </location>
</feature>
<dbReference type="AlphaFoldDB" id="A0A2H3AL76"/>
<feature type="compositionally biased region" description="Basic residues" evidence="1">
    <location>
        <begin position="486"/>
        <end position="496"/>
    </location>
</feature>
<gene>
    <name evidence="2" type="ORF">ARMSODRAFT_982899</name>
</gene>
<proteinExistence type="predicted"/>
<organism evidence="2 3">
    <name type="scientific">Armillaria solidipes</name>
    <dbReference type="NCBI Taxonomy" id="1076256"/>
    <lineage>
        <taxon>Eukaryota</taxon>
        <taxon>Fungi</taxon>
        <taxon>Dikarya</taxon>
        <taxon>Basidiomycota</taxon>
        <taxon>Agaricomycotina</taxon>
        <taxon>Agaricomycetes</taxon>
        <taxon>Agaricomycetidae</taxon>
        <taxon>Agaricales</taxon>
        <taxon>Marasmiineae</taxon>
        <taxon>Physalacriaceae</taxon>
        <taxon>Armillaria</taxon>
    </lineage>
</organism>
<evidence type="ECO:0000256" key="1">
    <source>
        <dbReference type="SAM" id="MobiDB-lite"/>
    </source>
</evidence>
<reference evidence="3" key="1">
    <citation type="journal article" date="2017" name="Nat. Ecol. Evol.">
        <title>Genome expansion and lineage-specific genetic innovations in the forest pathogenic fungi Armillaria.</title>
        <authorList>
            <person name="Sipos G."/>
            <person name="Prasanna A.N."/>
            <person name="Walter M.C."/>
            <person name="O'Connor E."/>
            <person name="Balint B."/>
            <person name="Krizsan K."/>
            <person name="Kiss B."/>
            <person name="Hess J."/>
            <person name="Varga T."/>
            <person name="Slot J."/>
            <person name="Riley R."/>
            <person name="Boka B."/>
            <person name="Rigling D."/>
            <person name="Barry K."/>
            <person name="Lee J."/>
            <person name="Mihaltcheva S."/>
            <person name="LaButti K."/>
            <person name="Lipzen A."/>
            <person name="Waldron R."/>
            <person name="Moloney N.M."/>
            <person name="Sperisen C."/>
            <person name="Kredics L."/>
            <person name="Vagvoelgyi C."/>
            <person name="Patrignani A."/>
            <person name="Fitzpatrick D."/>
            <person name="Nagy I."/>
            <person name="Doyle S."/>
            <person name="Anderson J.B."/>
            <person name="Grigoriev I.V."/>
            <person name="Gueldener U."/>
            <person name="Muensterkoetter M."/>
            <person name="Nagy L.G."/>
        </authorList>
    </citation>
    <scope>NUCLEOTIDE SEQUENCE [LARGE SCALE GENOMIC DNA]</scope>
    <source>
        <strain evidence="3">28-4</strain>
    </source>
</reference>
<feature type="region of interest" description="Disordered" evidence="1">
    <location>
        <begin position="626"/>
        <end position="653"/>
    </location>
</feature>
<dbReference type="Proteomes" id="UP000218334">
    <property type="component" value="Unassembled WGS sequence"/>
</dbReference>
<feature type="compositionally biased region" description="Pro residues" evidence="1">
    <location>
        <begin position="499"/>
        <end position="508"/>
    </location>
</feature>
<name>A0A2H3AL76_9AGAR</name>
<keyword evidence="3" id="KW-1185">Reference proteome</keyword>